<keyword evidence="5" id="KW-0998">Cell outer membrane</keyword>
<dbReference type="GO" id="GO:0009279">
    <property type="term" value="C:cell outer membrane"/>
    <property type="evidence" value="ECO:0007669"/>
    <property type="project" value="UniProtKB-SubCell"/>
</dbReference>
<organism evidence="8 9">
    <name type="scientific">Mariniphaga sediminis</name>
    <dbReference type="NCBI Taxonomy" id="1628158"/>
    <lineage>
        <taxon>Bacteria</taxon>
        <taxon>Pseudomonadati</taxon>
        <taxon>Bacteroidota</taxon>
        <taxon>Bacteroidia</taxon>
        <taxon>Marinilabiliales</taxon>
        <taxon>Prolixibacteraceae</taxon>
        <taxon>Mariniphaga</taxon>
    </lineage>
</organism>
<evidence type="ECO:0000256" key="1">
    <source>
        <dbReference type="ARBA" id="ARBA00004442"/>
    </source>
</evidence>
<feature type="domain" description="SusD-like N-terminal" evidence="7">
    <location>
        <begin position="57"/>
        <end position="213"/>
    </location>
</feature>
<evidence type="ECO:0000259" key="7">
    <source>
        <dbReference type="Pfam" id="PF14322"/>
    </source>
</evidence>
<dbReference type="AlphaFoldDB" id="A0A399CZD9"/>
<keyword evidence="9" id="KW-1185">Reference proteome</keyword>
<evidence type="ECO:0000256" key="2">
    <source>
        <dbReference type="ARBA" id="ARBA00006275"/>
    </source>
</evidence>
<dbReference type="InterPro" id="IPR012944">
    <property type="entry name" value="SusD_RagB_dom"/>
</dbReference>
<dbReference type="InterPro" id="IPR033985">
    <property type="entry name" value="SusD-like_N"/>
</dbReference>
<proteinExistence type="inferred from homology"/>
<dbReference type="InterPro" id="IPR011990">
    <property type="entry name" value="TPR-like_helical_dom_sf"/>
</dbReference>
<evidence type="ECO:0000256" key="3">
    <source>
        <dbReference type="ARBA" id="ARBA00022729"/>
    </source>
</evidence>
<reference evidence="8 9" key="1">
    <citation type="journal article" date="2015" name="Int. J. Syst. Evol. Microbiol.">
        <title>Mariniphaga sediminis sp. nov., isolated from coastal sediment.</title>
        <authorList>
            <person name="Wang F.Q."/>
            <person name="Shen Q.Y."/>
            <person name="Chen G.J."/>
            <person name="Du Z.J."/>
        </authorList>
    </citation>
    <scope>NUCLEOTIDE SEQUENCE [LARGE SCALE GENOMIC DNA]</scope>
    <source>
        <strain evidence="8 9">SY21</strain>
    </source>
</reference>
<comment type="similarity">
    <text evidence="2">Belongs to the SusD family.</text>
</comment>
<feature type="domain" description="RagB/SusD" evidence="6">
    <location>
        <begin position="268"/>
        <end position="531"/>
    </location>
</feature>
<evidence type="ECO:0000256" key="5">
    <source>
        <dbReference type="ARBA" id="ARBA00023237"/>
    </source>
</evidence>
<evidence type="ECO:0000313" key="8">
    <source>
        <dbReference type="EMBL" id="RIH64586.1"/>
    </source>
</evidence>
<dbReference type="EMBL" id="QWET01000009">
    <property type="protein sequence ID" value="RIH64586.1"/>
    <property type="molecule type" value="Genomic_DNA"/>
</dbReference>
<sequence length="532" mass="61174">MKNKILSIVIIVISLASCQDDFLQRPSLIQLSEESFWVDADDAVEGVNSIYNAYYQLNNTFTNYGMLDDFSDISYQTWSTGMTTGQYVAYGSFFSGPWGILYKGIYRANTAIKRIPDISMDESLKSRLMGEAKFLRALFYFKLRDYFGGVPIYDTPMNYDEAYKPRNTVEQVDSFIVQDLTDAIDLLPSGYSSGDAGRATKWAAMSLRGKTYLFGQEWEMAAADFDFVIKNSGRDLHPVYEQLFNFKWEDNSEVIFDAQYIMVEGFGNRCDITYGNRNTKTGGWQRTVPTVKLIDSYEMADGTPFSWDNFETINGEAFDPSNADDWAKEDLVKEIFNNRDPRLQQTVVVPWSTFIGEGGKTLIYKWPQDASDSECFVSNFQAVYAWRKFVHQGDENSQRYNSPNNIPEIRFADVLLMYAEAKNEQSGPDESVYNAINRVRARVSMPPIPEGTKDEVRERIRHERRVEFPGEGLWYSDIRRWKIGVELCNHDVEGFIGNKLRTRGFAEREYLWAIPSSEIDLNPELTQNPGWE</sequence>
<dbReference type="OrthoDB" id="1109873at2"/>
<dbReference type="Proteomes" id="UP000266441">
    <property type="component" value="Unassembled WGS sequence"/>
</dbReference>
<evidence type="ECO:0000313" key="9">
    <source>
        <dbReference type="Proteomes" id="UP000266441"/>
    </source>
</evidence>
<dbReference type="Gene3D" id="1.25.40.390">
    <property type="match status" value="1"/>
</dbReference>
<accession>A0A399CZD9</accession>
<comment type="caution">
    <text evidence="8">The sequence shown here is derived from an EMBL/GenBank/DDBJ whole genome shotgun (WGS) entry which is preliminary data.</text>
</comment>
<dbReference type="SUPFAM" id="SSF48452">
    <property type="entry name" value="TPR-like"/>
    <property type="match status" value="1"/>
</dbReference>
<protein>
    <submittedName>
        <fullName evidence="8">RagB/SusD family nutrient uptake outer membrane protein</fullName>
    </submittedName>
</protein>
<keyword evidence="4" id="KW-0472">Membrane</keyword>
<gene>
    <name evidence="8" type="ORF">D1164_13140</name>
</gene>
<dbReference type="Pfam" id="PF07980">
    <property type="entry name" value="SusD_RagB"/>
    <property type="match status" value="1"/>
</dbReference>
<name>A0A399CZD9_9BACT</name>
<keyword evidence="3" id="KW-0732">Signal</keyword>
<evidence type="ECO:0000259" key="6">
    <source>
        <dbReference type="Pfam" id="PF07980"/>
    </source>
</evidence>
<dbReference type="PROSITE" id="PS51257">
    <property type="entry name" value="PROKAR_LIPOPROTEIN"/>
    <property type="match status" value="1"/>
</dbReference>
<dbReference type="RefSeq" id="WP_119350458.1">
    <property type="nucleotide sequence ID" value="NZ_QWET01000009.1"/>
</dbReference>
<dbReference type="CDD" id="cd08977">
    <property type="entry name" value="SusD"/>
    <property type="match status" value="1"/>
</dbReference>
<dbReference type="Pfam" id="PF14322">
    <property type="entry name" value="SusD-like_3"/>
    <property type="match status" value="1"/>
</dbReference>
<comment type="subcellular location">
    <subcellularLocation>
        <location evidence="1">Cell outer membrane</location>
    </subcellularLocation>
</comment>
<evidence type="ECO:0000256" key="4">
    <source>
        <dbReference type="ARBA" id="ARBA00023136"/>
    </source>
</evidence>